<sequence length="105" mass="11345">MAIRSLQITEVVILMTAVWLTVGCPAEGKVCADCIRNRMEQDCPACAPPLRCMAQCLWGGDSRSRCVNRCDSGGAWASLASCKQCITKCKCRCSSSSFMSVQSVN</sequence>
<feature type="chain" id="PRO_5001973199" evidence="1">
    <location>
        <begin position="24"/>
        <end position="105"/>
    </location>
</feature>
<feature type="signal peptide" evidence="1">
    <location>
        <begin position="1"/>
        <end position="23"/>
    </location>
</feature>
<dbReference type="Proteomes" id="UP000029981">
    <property type="component" value="Chromosome 1"/>
</dbReference>
<name>A0A0A0LW71_CUCSA</name>
<dbReference type="OMA" id="CMAEQTK"/>
<evidence type="ECO:0000256" key="1">
    <source>
        <dbReference type="SAM" id="SignalP"/>
    </source>
</evidence>
<keyword evidence="1" id="KW-0732">Signal</keyword>
<evidence type="ECO:0000313" key="2">
    <source>
        <dbReference type="EMBL" id="KGN65057.1"/>
    </source>
</evidence>
<dbReference type="PROSITE" id="PS51257">
    <property type="entry name" value="PROKAR_LIPOPROTEIN"/>
    <property type="match status" value="1"/>
</dbReference>
<dbReference type="Gramene" id="KGN65057">
    <property type="protein sequence ID" value="KGN65057"/>
    <property type="gene ID" value="Csa_1G186620"/>
</dbReference>
<accession>A0A0A0LW71</accession>
<reference evidence="2 3" key="3">
    <citation type="journal article" date="2010" name="BMC Genomics">
        <title>Transcriptome sequencing and comparative analysis of cucumber flowers with different sex types.</title>
        <authorList>
            <person name="Guo S."/>
            <person name="Zheng Y."/>
            <person name="Joung J.G."/>
            <person name="Liu S."/>
            <person name="Zhang Z."/>
            <person name="Crasta O.R."/>
            <person name="Sobral B.W."/>
            <person name="Xu Y."/>
            <person name="Huang S."/>
            <person name="Fei Z."/>
        </authorList>
    </citation>
    <scope>NUCLEOTIDE SEQUENCE [LARGE SCALE GENOMIC DNA]</scope>
    <source>
        <strain evidence="3">cv. 9930</strain>
    </source>
</reference>
<dbReference type="AlphaFoldDB" id="A0A0A0LW71"/>
<reference evidence="2 3" key="2">
    <citation type="journal article" date="2009" name="PLoS ONE">
        <title>An integrated genetic and cytogenetic map of the cucumber genome.</title>
        <authorList>
            <person name="Ren Y."/>
            <person name="Zhang Z."/>
            <person name="Liu J."/>
            <person name="Staub J.E."/>
            <person name="Han Y."/>
            <person name="Cheng Z."/>
            <person name="Li X."/>
            <person name="Lu J."/>
            <person name="Miao H."/>
            <person name="Kang H."/>
            <person name="Xie B."/>
            <person name="Gu X."/>
            <person name="Wang X."/>
            <person name="Du Y."/>
            <person name="Jin W."/>
            <person name="Huang S."/>
        </authorList>
    </citation>
    <scope>NUCLEOTIDE SEQUENCE [LARGE SCALE GENOMIC DNA]</scope>
    <source>
        <strain evidence="3">cv. 9930</strain>
    </source>
</reference>
<dbReference type="EMBL" id="CM002922">
    <property type="protein sequence ID" value="KGN65057.1"/>
    <property type="molecule type" value="Genomic_DNA"/>
</dbReference>
<keyword evidence="3" id="KW-1185">Reference proteome</keyword>
<gene>
    <name evidence="2" type="ORF">Csa_1G186620</name>
</gene>
<evidence type="ECO:0000313" key="3">
    <source>
        <dbReference type="Proteomes" id="UP000029981"/>
    </source>
</evidence>
<organism evidence="2 3">
    <name type="scientific">Cucumis sativus</name>
    <name type="common">Cucumber</name>
    <dbReference type="NCBI Taxonomy" id="3659"/>
    <lineage>
        <taxon>Eukaryota</taxon>
        <taxon>Viridiplantae</taxon>
        <taxon>Streptophyta</taxon>
        <taxon>Embryophyta</taxon>
        <taxon>Tracheophyta</taxon>
        <taxon>Spermatophyta</taxon>
        <taxon>Magnoliopsida</taxon>
        <taxon>eudicotyledons</taxon>
        <taxon>Gunneridae</taxon>
        <taxon>Pentapetalae</taxon>
        <taxon>rosids</taxon>
        <taxon>fabids</taxon>
        <taxon>Cucurbitales</taxon>
        <taxon>Cucurbitaceae</taxon>
        <taxon>Benincaseae</taxon>
        <taxon>Cucumis</taxon>
    </lineage>
</organism>
<reference evidence="2 3" key="1">
    <citation type="journal article" date="2009" name="Nat. Genet.">
        <title>The genome of the cucumber, Cucumis sativus L.</title>
        <authorList>
            <person name="Huang S."/>
            <person name="Li R."/>
            <person name="Zhang Z."/>
            <person name="Li L."/>
            <person name="Gu X."/>
            <person name="Fan W."/>
            <person name="Lucas W.J."/>
            <person name="Wang X."/>
            <person name="Xie B."/>
            <person name="Ni P."/>
            <person name="Ren Y."/>
            <person name="Zhu H."/>
            <person name="Li J."/>
            <person name="Lin K."/>
            <person name="Jin W."/>
            <person name="Fei Z."/>
            <person name="Li G."/>
            <person name="Staub J."/>
            <person name="Kilian A."/>
            <person name="van der Vossen E.A."/>
            <person name="Wu Y."/>
            <person name="Guo J."/>
            <person name="He J."/>
            <person name="Jia Z."/>
            <person name="Ren Y."/>
            <person name="Tian G."/>
            <person name="Lu Y."/>
            <person name="Ruan J."/>
            <person name="Qian W."/>
            <person name="Wang M."/>
            <person name="Huang Q."/>
            <person name="Li B."/>
            <person name="Xuan Z."/>
            <person name="Cao J."/>
            <person name="Asan"/>
            <person name="Wu Z."/>
            <person name="Zhang J."/>
            <person name="Cai Q."/>
            <person name="Bai Y."/>
            <person name="Zhao B."/>
            <person name="Han Y."/>
            <person name="Li Y."/>
            <person name="Li X."/>
            <person name="Wang S."/>
            <person name="Shi Q."/>
            <person name="Liu S."/>
            <person name="Cho W.K."/>
            <person name="Kim J.Y."/>
            <person name="Xu Y."/>
            <person name="Heller-Uszynska K."/>
            <person name="Miao H."/>
            <person name="Cheng Z."/>
            <person name="Zhang S."/>
            <person name="Wu J."/>
            <person name="Yang Y."/>
            <person name="Kang H."/>
            <person name="Li M."/>
            <person name="Liang H."/>
            <person name="Ren X."/>
            <person name="Shi Z."/>
            <person name="Wen M."/>
            <person name="Jian M."/>
            <person name="Yang H."/>
            <person name="Zhang G."/>
            <person name="Yang Z."/>
            <person name="Chen R."/>
            <person name="Liu S."/>
            <person name="Li J."/>
            <person name="Ma L."/>
            <person name="Liu H."/>
            <person name="Zhou Y."/>
            <person name="Zhao J."/>
            <person name="Fang X."/>
            <person name="Li G."/>
            <person name="Fang L."/>
            <person name="Li Y."/>
            <person name="Liu D."/>
            <person name="Zheng H."/>
            <person name="Zhang Y."/>
            <person name="Qin N."/>
            <person name="Li Z."/>
            <person name="Yang G."/>
            <person name="Yang S."/>
            <person name="Bolund L."/>
            <person name="Kristiansen K."/>
            <person name="Zheng H."/>
            <person name="Li S."/>
            <person name="Zhang X."/>
            <person name="Yang H."/>
            <person name="Wang J."/>
            <person name="Sun R."/>
            <person name="Zhang B."/>
            <person name="Jiang S."/>
            <person name="Wang J."/>
            <person name="Du Y."/>
            <person name="Li S."/>
        </authorList>
    </citation>
    <scope>NUCLEOTIDE SEQUENCE [LARGE SCALE GENOMIC DNA]</scope>
    <source>
        <strain evidence="3">cv. 9930</strain>
    </source>
</reference>
<protein>
    <submittedName>
        <fullName evidence="2">Uncharacterized protein</fullName>
    </submittedName>
</protein>
<reference evidence="2 3" key="4">
    <citation type="journal article" date="2011" name="BMC Genomics">
        <title>RNA-Seq improves annotation of protein-coding genes in the cucumber genome.</title>
        <authorList>
            <person name="Li Z."/>
            <person name="Zhang Z."/>
            <person name="Yan P."/>
            <person name="Huang S."/>
            <person name="Fei Z."/>
            <person name="Lin K."/>
        </authorList>
    </citation>
    <scope>NUCLEOTIDE SEQUENCE [LARGE SCALE GENOMIC DNA]</scope>
    <source>
        <strain evidence="3">cv. 9930</strain>
    </source>
</reference>
<proteinExistence type="predicted"/>